<feature type="domain" description="AMP-dependent synthetase/ligase" evidence="5">
    <location>
        <begin position="31"/>
        <end position="146"/>
    </location>
</feature>
<dbReference type="Pfam" id="PF00501">
    <property type="entry name" value="AMP-binding"/>
    <property type="match status" value="2"/>
</dbReference>
<feature type="compositionally biased region" description="Low complexity" evidence="4">
    <location>
        <begin position="204"/>
        <end position="225"/>
    </location>
</feature>
<dbReference type="EC" id="6.2.1.3" evidence="6"/>
<keyword evidence="2" id="KW-0067">ATP-binding</keyword>
<dbReference type="PANTHER" id="PTHR43272:SF33">
    <property type="entry name" value="AMP-BINDING DOMAIN-CONTAINING PROTEIN-RELATED"/>
    <property type="match status" value="1"/>
</dbReference>
<dbReference type="Proteomes" id="UP000001591">
    <property type="component" value="Chromosome"/>
</dbReference>
<comment type="catalytic activity">
    <reaction evidence="3">
        <text>a long-chain fatty acid + ATP + CoA = a long-chain fatty acyl-CoA + AMP + diphosphate</text>
        <dbReference type="Rhea" id="RHEA:15421"/>
        <dbReference type="ChEBI" id="CHEBI:30616"/>
        <dbReference type="ChEBI" id="CHEBI:33019"/>
        <dbReference type="ChEBI" id="CHEBI:57287"/>
        <dbReference type="ChEBI" id="CHEBI:57560"/>
        <dbReference type="ChEBI" id="CHEBI:83139"/>
        <dbReference type="ChEBI" id="CHEBI:456215"/>
        <dbReference type="EC" id="6.2.1.3"/>
    </reaction>
    <physiologicalReaction direction="left-to-right" evidence="3">
        <dbReference type="Rhea" id="RHEA:15422"/>
    </physiologicalReaction>
</comment>
<evidence type="ECO:0000256" key="2">
    <source>
        <dbReference type="ARBA" id="ARBA00022840"/>
    </source>
</evidence>
<evidence type="ECO:0000313" key="6">
    <source>
        <dbReference type="EMBL" id="ACJ00332.1"/>
    </source>
</evidence>
<protein>
    <submittedName>
        <fullName evidence="6">Long-chain-fatty-acid--CoA ligase, putative</fullName>
        <ecNumber evidence="6">6.2.1.3</ecNumber>
    </submittedName>
</protein>
<evidence type="ECO:0000256" key="4">
    <source>
        <dbReference type="SAM" id="MobiDB-lite"/>
    </source>
</evidence>
<keyword evidence="7" id="KW-1185">Reference proteome</keyword>
<dbReference type="HOGENOM" id="CLU_000022_45_5_5"/>
<keyword evidence="1" id="KW-0547">Nucleotide-binding</keyword>
<dbReference type="AlphaFoldDB" id="B6IVK8"/>
<keyword evidence="6" id="KW-0436">Ligase</keyword>
<evidence type="ECO:0000256" key="3">
    <source>
        <dbReference type="ARBA" id="ARBA00024484"/>
    </source>
</evidence>
<proteinExistence type="predicted"/>
<dbReference type="eggNOG" id="COG1022">
    <property type="taxonomic scope" value="Bacteria"/>
</dbReference>
<feature type="compositionally biased region" description="Acidic residues" evidence="4">
    <location>
        <begin position="226"/>
        <end position="240"/>
    </location>
</feature>
<evidence type="ECO:0000259" key="5">
    <source>
        <dbReference type="Pfam" id="PF00501"/>
    </source>
</evidence>
<dbReference type="CDD" id="cd05907">
    <property type="entry name" value="VL_LC_FACS_like"/>
    <property type="match status" value="1"/>
</dbReference>
<organism evidence="6 7">
    <name type="scientific">Rhodospirillum centenum (strain ATCC 51521 / SW)</name>
    <dbReference type="NCBI Taxonomy" id="414684"/>
    <lineage>
        <taxon>Bacteria</taxon>
        <taxon>Pseudomonadati</taxon>
        <taxon>Pseudomonadota</taxon>
        <taxon>Alphaproteobacteria</taxon>
        <taxon>Rhodospirillales</taxon>
        <taxon>Rhodospirillaceae</taxon>
        <taxon>Rhodospirillum</taxon>
    </lineage>
</organism>
<evidence type="ECO:0000313" key="7">
    <source>
        <dbReference type="Proteomes" id="UP000001591"/>
    </source>
</evidence>
<dbReference type="PANTHER" id="PTHR43272">
    <property type="entry name" value="LONG-CHAIN-FATTY-ACID--COA LIGASE"/>
    <property type="match status" value="1"/>
</dbReference>
<feature type="region of interest" description="Disordered" evidence="4">
    <location>
        <begin position="184"/>
        <end position="275"/>
    </location>
</feature>
<dbReference type="GO" id="GO:0004467">
    <property type="term" value="F:long-chain fatty acid-CoA ligase activity"/>
    <property type="evidence" value="ECO:0007669"/>
    <property type="project" value="UniProtKB-EC"/>
</dbReference>
<dbReference type="EMBL" id="CP000613">
    <property type="protein sequence ID" value="ACJ00332.1"/>
    <property type="molecule type" value="Genomic_DNA"/>
</dbReference>
<sequence length="825" mass="87572">MTPKDGENPPGVNRMPVVPRFEQWPTLPAMFFDQAARMGDRPMLRVKRDGQWEQLSWRSVADQVVRAARGLAALGVRRGDRVCLVAENRPEWLIADLAIMSLGAVTVPAYTTISVADYVHVLKNSGSTVAIVSGQQLMRRVYAAAAEVPGFRTLVALGWSEVQHEPQVDLVPWEEMLAAADAARPRPLARPLARPDEEGEAAMADPRPTVPPAAAREAVAAAEAQADPEEMAQADPDELAQADPEERMRADPDEPAQAASAGTDPEAVPQADAAAQAATAPAAQAATVAAAQAAPVTAAQAAPVAAAQAATVTVVRTAPEDAADADAEPPTGEHWPEDPGARAETDGPADTDADPLTMPLAAPLSEAGRMAVARAEAAAGSEADAAGPEASAGPAPVDPVALAMDGGPDDLACIIYTSGTGGAPKGVMLSHRAVLANCIGAYHVLAEIGLEEEVFLSCLPLSHAYEHSCGQFFPISLGAEIAYVEGVEKIGTNLNEVKPSIVLVVPRLMEVVQQRITREVERQGGVKERLFNLALALGKERYRNGGTLPVWKQPVDDLMETMVRAKVREKLGGRIKALVSGGAALNPDVGLFFHALGFPLLQGYGQTEAAPLISVNRFGMTAHHTVGPPVKGCEVTIAEDGEILARGPNVMLGYWQDPSSTERALADGWLHTGDVGHLDSRGRIVITDRKKDILVTSGGDNISPARVEGCLMLEPEIAQAVVCGDKRPYIVALLVPDAEIAAEWARRRGLPPDLSTLCADAGFRRLISAAVDRANSQLSSIERVRKFRLLPTPFTIENGLMTPTMKVKRTLVVQQCRETIEQLYD</sequence>
<evidence type="ECO:0000256" key="1">
    <source>
        <dbReference type="ARBA" id="ARBA00022741"/>
    </source>
</evidence>
<feature type="compositionally biased region" description="Basic and acidic residues" evidence="4">
    <location>
        <begin position="334"/>
        <end position="345"/>
    </location>
</feature>
<feature type="domain" description="AMP-dependent synthetase/ligase" evidence="5">
    <location>
        <begin position="382"/>
        <end position="655"/>
    </location>
</feature>
<feature type="region of interest" description="Disordered" evidence="4">
    <location>
        <begin position="380"/>
        <end position="399"/>
    </location>
</feature>
<dbReference type="InterPro" id="IPR000873">
    <property type="entry name" value="AMP-dep_synth/lig_dom"/>
</dbReference>
<dbReference type="SUPFAM" id="SSF56801">
    <property type="entry name" value="Acetyl-CoA synthetase-like"/>
    <property type="match status" value="2"/>
</dbReference>
<gene>
    <name evidence="6" type="ordered locus">RC1_2964</name>
</gene>
<feature type="region of interest" description="Disordered" evidence="4">
    <location>
        <begin position="321"/>
        <end position="358"/>
    </location>
</feature>
<reference evidence="6 7" key="1">
    <citation type="journal article" date="2010" name="BMC Genomics">
        <title>Metabolic flexibility revealed in the genome of the cyst-forming alpha-1 proteobacterium Rhodospirillum centenum.</title>
        <authorList>
            <person name="Lu Y.K."/>
            <person name="Marden J."/>
            <person name="Han M."/>
            <person name="Swingley W.D."/>
            <person name="Mastrian S.D."/>
            <person name="Chowdhury S.R."/>
            <person name="Hao J."/>
            <person name="Helmy T."/>
            <person name="Kim S."/>
            <person name="Kurdoglu A.A."/>
            <person name="Matthies H.J."/>
            <person name="Rollo D."/>
            <person name="Stothard P."/>
            <person name="Blankenship R.E."/>
            <person name="Bauer C.E."/>
            <person name="Touchman J.W."/>
        </authorList>
    </citation>
    <scope>NUCLEOTIDE SEQUENCE [LARGE SCALE GENOMIC DNA]</scope>
    <source>
        <strain evidence="7">ATCC 51521 / SW</strain>
    </source>
</reference>
<dbReference type="GO" id="GO:0016020">
    <property type="term" value="C:membrane"/>
    <property type="evidence" value="ECO:0007669"/>
    <property type="project" value="TreeGrafter"/>
</dbReference>
<dbReference type="STRING" id="414684.RC1_2964"/>
<dbReference type="Gene3D" id="3.30.300.30">
    <property type="match status" value="1"/>
</dbReference>
<accession>B6IVK8</accession>
<feature type="compositionally biased region" description="Low complexity" evidence="4">
    <location>
        <begin position="380"/>
        <end position="395"/>
    </location>
</feature>
<dbReference type="InterPro" id="IPR045851">
    <property type="entry name" value="AMP-bd_C_sf"/>
</dbReference>
<dbReference type="Gene3D" id="3.40.50.12780">
    <property type="entry name" value="N-terminal domain of ligase-like"/>
    <property type="match status" value="3"/>
</dbReference>
<dbReference type="Pfam" id="PF23562">
    <property type="entry name" value="AMP-binding_C_3"/>
    <property type="match status" value="1"/>
</dbReference>
<name>B6IVK8_RHOCS</name>
<dbReference type="InterPro" id="IPR042099">
    <property type="entry name" value="ANL_N_sf"/>
</dbReference>
<dbReference type="KEGG" id="rce:RC1_2964"/>
<dbReference type="GO" id="GO:0005524">
    <property type="term" value="F:ATP binding"/>
    <property type="evidence" value="ECO:0007669"/>
    <property type="project" value="UniProtKB-KW"/>
</dbReference>